<keyword evidence="2 4" id="KW-0689">Ribosomal protein</keyword>
<dbReference type="Pfam" id="PF00366">
    <property type="entry name" value="Ribosomal_S17"/>
    <property type="match status" value="1"/>
</dbReference>
<dbReference type="InterPro" id="IPR000266">
    <property type="entry name" value="Ribosomal_uS17"/>
</dbReference>
<evidence type="ECO:0000256" key="1">
    <source>
        <dbReference type="ARBA" id="ARBA00010254"/>
    </source>
</evidence>
<protein>
    <submittedName>
        <fullName evidence="4">SSU ribosomal protein S17p (S11e)</fullName>
    </submittedName>
</protein>
<dbReference type="InterPro" id="IPR012340">
    <property type="entry name" value="NA-bd_OB-fold"/>
</dbReference>
<dbReference type="PANTHER" id="PTHR10744">
    <property type="entry name" value="40S RIBOSOMAL PROTEIN S11 FAMILY MEMBER"/>
    <property type="match status" value="1"/>
</dbReference>
<comment type="similarity">
    <text evidence="1">Belongs to the universal ribosomal protein uS17 family.</text>
</comment>
<dbReference type="Gene3D" id="2.40.50.140">
    <property type="entry name" value="Nucleic acid-binding proteins"/>
    <property type="match status" value="1"/>
</dbReference>
<dbReference type="GO" id="GO:0006412">
    <property type="term" value="P:translation"/>
    <property type="evidence" value="ECO:0007669"/>
    <property type="project" value="InterPro"/>
</dbReference>
<reference evidence="4" key="1">
    <citation type="submission" date="2018-06" db="EMBL/GenBank/DDBJ databases">
        <authorList>
            <person name="Zhirakovskaya E."/>
        </authorList>
    </citation>
    <scope>NUCLEOTIDE SEQUENCE</scope>
</reference>
<dbReference type="CDD" id="cd00364">
    <property type="entry name" value="Ribosomal_uS17"/>
    <property type="match status" value="1"/>
</dbReference>
<dbReference type="EMBL" id="UOFM01000087">
    <property type="protein sequence ID" value="VAW74141.1"/>
    <property type="molecule type" value="Genomic_DNA"/>
</dbReference>
<keyword evidence="3" id="KW-0687">Ribonucleoprotein</keyword>
<dbReference type="AlphaFoldDB" id="A0A3B0Y357"/>
<evidence type="ECO:0000313" key="4">
    <source>
        <dbReference type="EMBL" id="VAW74141.1"/>
    </source>
</evidence>
<proteinExistence type="inferred from homology"/>
<evidence type="ECO:0000256" key="2">
    <source>
        <dbReference type="ARBA" id="ARBA00022980"/>
    </source>
</evidence>
<dbReference type="PANTHER" id="PTHR10744:SF1">
    <property type="entry name" value="SMALL RIBOSOMAL SUBUNIT PROTEIN US17M"/>
    <property type="match status" value="1"/>
</dbReference>
<dbReference type="SUPFAM" id="SSF50249">
    <property type="entry name" value="Nucleic acid-binding proteins"/>
    <property type="match status" value="1"/>
</dbReference>
<accession>A0A3B0Y357</accession>
<dbReference type="GO" id="GO:0003735">
    <property type="term" value="F:structural constituent of ribosome"/>
    <property type="evidence" value="ECO:0007669"/>
    <property type="project" value="InterPro"/>
</dbReference>
<sequence length="47" mass="5414">MRRSTKLHIHDEKNECRAGDTVSIKECRPMSKTKSWALFEVVNRPAG</sequence>
<dbReference type="GO" id="GO:0022627">
    <property type="term" value="C:cytosolic small ribosomal subunit"/>
    <property type="evidence" value="ECO:0007669"/>
    <property type="project" value="TreeGrafter"/>
</dbReference>
<gene>
    <name evidence="4" type="ORF">MNBD_GAMMA14-1326</name>
</gene>
<organism evidence="4">
    <name type="scientific">hydrothermal vent metagenome</name>
    <dbReference type="NCBI Taxonomy" id="652676"/>
    <lineage>
        <taxon>unclassified sequences</taxon>
        <taxon>metagenomes</taxon>
        <taxon>ecological metagenomes</taxon>
    </lineage>
</organism>
<name>A0A3B0Y357_9ZZZZ</name>
<evidence type="ECO:0000256" key="3">
    <source>
        <dbReference type="ARBA" id="ARBA00023274"/>
    </source>
</evidence>